<dbReference type="InterPro" id="IPR001173">
    <property type="entry name" value="Glyco_trans_2-like"/>
</dbReference>
<evidence type="ECO:0000313" key="2">
    <source>
        <dbReference type="EMBL" id="AHB32639.1"/>
    </source>
</evidence>
<dbReference type="AlphaFoldDB" id="V5RCG6"/>
<protein>
    <submittedName>
        <fullName evidence="3">Gtr149</fullName>
    </submittedName>
</protein>
<proteinExistence type="predicted"/>
<dbReference type="PANTHER" id="PTHR43685">
    <property type="entry name" value="GLYCOSYLTRANSFERASE"/>
    <property type="match status" value="1"/>
</dbReference>
<reference evidence="3" key="1">
    <citation type="journal article" date="2013" name="PLoS ONE">
        <title>Diversity in the major polysaccharide antigen of Acinetobacter baumannii assessed by DNA sequencing, and development of a molecular serotyping scheme.</title>
        <authorList>
            <person name="Hu D."/>
            <person name="Liu B."/>
            <person name="Dijkshoorn L."/>
            <person name="Wang L."/>
            <person name="Reeves P.R."/>
        </authorList>
    </citation>
    <scope>NUCLEOTIDE SEQUENCE</scope>
    <source>
        <strain evidence="3">LUH3712</strain>
        <strain evidence="2">LUH3714</strain>
    </source>
</reference>
<dbReference type="EMBL" id="KC526914">
    <property type="protein sequence ID" value="AHB32717.1"/>
    <property type="molecule type" value="Genomic_DNA"/>
</dbReference>
<dbReference type="RefSeq" id="WP_163049469.1">
    <property type="nucleotide sequence ID" value="NZ_JAAGSZ010000021.1"/>
</dbReference>
<feature type="domain" description="Glycosyltransferase 2-like" evidence="1">
    <location>
        <begin position="10"/>
        <end position="175"/>
    </location>
</feature>
<accession>V5RCG6</accession>
<reference evidence="3" key="2">
    <citation type="journal article" date="2017" name="Microbiology">
        <title>The KL24 gene cluster and a genomic island encoding a Wzy polymerase contribute genes needed for synthesis of the K24 capsular polysaccharide by the multiply antibiotic resistant Acinetobacter baumannii isolate RCH51.</title>
        <authorList>
            <person name="Kenyon J.J."/>
            <person name="Kasimova A.A."/>
            <person name="Shneider M.M."/>
            <person name="Shashkov A.S."/>
            <person name="Arbatsky N.P."/>
            <person name="Popova A.V."/>
            <person name="Miroshnikov K.A."/>
            <person name="Hall R.M."/>
            <person name="Knirel Y.A."/>
        </authorList>
    </citation>
    <scope>NUCLEOTIDE SEQUENCE</scope>
    <source>
        <strain evidence="3">LUH3712</strain>
        <strain evidence="2">LUH3714</strain>
    </source>
</reference>
<gene>
    <name evidence="3" type="primary">gtr149</name>
</gene>
<dbReference type="EMBL" id="KC526911">
    <property type="protein sequence ID" value="AHB32639.1"/>
    <property type="molecule type" value="Genomic_DNA"/>
</dbReference>
<sequence>MDQKNKPLVSIVIPCYNHEKYVQDTIRSVIDQSYENIELIIIDDGSKDSSVEKIQQMLYECQNRFTRFEFRSRANKGLSATLNEAIEWSKGKYFSAIASDDLMLKDKTSTQVRVLEKNNEVVALFGSVNYINENNVVQQINTLEEKEYPFDKIILNECHFYAPTQMLKMEVLRKIGGYNEEIRVEDWYMWLKMAENGKVLCISDKLAIYRIHSANTTRNSKFIFEENLKTLNYYKNHELYNQAYHKLRWTYIIWTGQKSKIESLLLLFKFILSNPEQTFTRNFLVYCKYFFVKIKNWY</sequence>
<name>V5RCG6_ACIBA</name>
<dbReference type="PANTHER" id="PTHR43685:SF11">
    <property type="entry name" value="GLYCOSYLTRANSFERASE TAGX-RELATED"/>
    <property type="match status" value="1"/>
</dbReference>
<evidence type="ECO:0000259" key="1">
    <source>
        <dbReference type="Pfam" id="PF00535"/>
    </source>
</evidence>
<evidence type="ECO:0000313" key="3">
    <source>
        <dbReference type="EMBL" id="AHB32717.1"/>
    </source>
</evidence>
<dbReference type="Gene3D" id="3.90.550.10">
    <property type="entry name" value="Spore Coat Polysaccharide Biosynthesis Protein SpsA, Chain A"/>
    <property type="match status" value="1"/>
</dbReference>
<dbReference type="InterPro" id="IPR050834">
    <property type="entry name" value="Glycosyltransf_2"/>
</dbReference>
<dbReference type="Pfam" id="PF00535">
    <property type="entry name" value="Glycos_transf_2"/>
    <property type="match status" value="1"/>
</dbReference>
<dbReference type="SUPFAM" id="SSF53448">
    <property type="entry name" value="Nucleotide-diphospho-sugar transferases"/>
    <property type="match status" value="1"/>
</dbReference>
<dbReference type="InterPro" id="IPR029044">
    <property type="entry name" value="Nucleotide-diphossugar_trans"/>
</dbReference>
<organism evidence="3">
    <name type="scientific">Acinetobacter baumannii</name>
    <dbReference type="NCBI Taxonomy" id="470"/>
    <lineage>
        <taxon>Bacteria</taxon>
        <taxon>Pseudomonadati</taxon>
        <taxon>Pseudomonadota</taxon>
        <taxon>Gammaproteobacteria</taxon>
        <taxon>Moraxellales</taxon>
        <taxon>Moraxellaceae</taxon>
        <taxon>Acinetobacter</taxon>
        <taxon>Acinetobacter calcoaceticus/baumannii complex</taxon>
    </lineage>
</organism>